<dbReference type="Gene3D" id="3.10.20.230">
    <property type="entry name" value="Doublecortin domain"/>
    <property type="match status" value="2"/>
</dbReference>
<dbReference type="RefSeq" id="XP_035827121.1">
    <property type="nucleotide sequence ID" value="XM_035971228.1"/>
</dbReference>
<dbReference type="GeneID" id="101863920"/>
<reference evidence="4" key="1">
    <citation type="submission" date="2025-08" db="UniProtKB">
        <authorList>
            <consortium name="RefSeq"/>
        </authorList>
    </citation>
    <scope>IDENTIFICATION</scope>
</reference>
<feature type="compositionally biased region" description="Polar residues" evidence="1">
    <location>
        <begin position="263"/>
        <end position="285"/>
    </location>
</feature>
<name>A0ABM1VXH8_APLCA</name>
<sequence>MSMNAHPVNHQLHRRVDELPPIWKNRLDRGIHLRLYRNGDHNYPGKSVILNKKQFRTFESWLSELSNSMRLRNGAIWRVYTPTHGTRKDDFNDIEEGQSLVVAGQERFKPLRYDQITASERKRSPPFKYDADPVYHSRQYQSSGKIHKCETHSILIKVWANGGDLKGPRRVLLTPRVRPFTLPNILAHVNEMLKEDCVGTVEKLHFLNGIKVVDPDQISQNGEYVACRRNERFIKARYTEFGTKNISTSPRLERKRLAPLGLASNSSTNNSSPEHSNASTQNSVNGYARRRAAPRREEDQVFPAKPVKHTRSSDRVRTVDLDKDEGGVFKAKQNNRTTRGAREVQDTRHTRTELPVDQREAREVEEEKTDHRRQQAPPPPPQQQQQQQQQPTRHRGGVQAKPNSRRPPAPAKDTQQQQQPQQQQQKQQRNKDLEFKRNQSATKIQANYRGYKARRSMNQQTKDKKKEPQETDHSQSNYHGQRSLNASRDSQRASRRSPKEEPRRSPQVDARRSPNVASRDRQRRQQEEEEEEQARAAAKIQAGYRGHQTRKNRQDQRDPTPERSTQPDRSKDEGQGRNRQETLNSMFEEDMAAAKIQAGYRGHQTRKRLREEKEAAEKIQAGYRGHSTRSQRSRGRNNNDDDLRLREEERAASKIQAGFRGYQTRKDMRGRKPAPASSRSPAREDSYDELARENAAATKIQSQYRGFRARKEYKQRRAR</sequence>
<organism evidence="3 4">
    <name type="scientific">Aplysia californica</name>
    <name type="common">California sea hare</name>
    <dbReference type="NCBI Taxonomy" id="6500"/>
    <lineage>
        <taxon>Eukaryota</taxon>
        <taxon>Metazoa</taxon>
        <taxon>Spiralia</taxon>
        <taxon>Lophotrochozoa</taxon>
        <taxon>Mollusca</taxon>
        <taxon>Gastropoda</taxon>
        <taxon>Heterobranchia</taxon>
        <taxon>Euthyneura</taxon>
        <taxon>Tectipleura</taxon>
        <taxon>Aplysiida</taxon>
        <taxon>Aplysioidea</taxon>
        <taxon>Aplysiidae</taxon>
        <taxon>Aplysia</taxon>
    </lineage>
</organism>
<feature type="compositionally biased region" description="Basic residues" evidence="1">
    <location>
        <begin position="707"/>
        <end position="719"/>
    </location>
</feature>
<feature type="compositionally biased region" description="Low complexity" evidence="1">
    <location>
        <begin position="415"/>
        <end position="427"/>
    </location>
</feature>
<feature type="compositionally biased region" description="Basic and acidic residues" evidence="1">
    <location>
        <begin position="489"/>
        <end position="526"/>
    </location>
</feature>
<gene>
    <name evidence="4" type="primary">LOC101863920</name>
</gene>
<feature type="compositionally biased region" description="Basic residues" evidence="1">
    <location>
        <begin position="626"/>
        <end position="635"/>
    </location>
</feature>
<dbReference type="SMART" id="SM00015">
    <property type="entry name" value="IQ"/>
    <property type="match status" value="6"/>
</dbReference>
<feature type="compositionally biased region" description="Basic and acidic residues" evidence="1">
    <location>
        <begin position="461"/>
        <end position="473"/>
    </location>
</feature>
<evidence type="ECO:0000313" key="4">
    <source>
        <dbReference type="RefSeq" id="XP_035827121.1"/>
    </source>
</evidence>
<feature type="compositionally biased region" description="Basic and acidic residues" evidence="1">
    <location>
        <begin position="681"/>
        <end position="692"/>
    </location>
</feature>
<proteinExistence type="predicted"/>
<feature type="compositionally biased region" description="Polar residues" evidence="1">
    <location>
        <begin position="474"/>
        <end position="485"/>
    </location>
</feature>
<dbReference type="InterPro" id="IPR000048">
    <property type="entry name" value="IQ_motif_EF-hand-BS"/>
</dbReference>
<evidence type="ECO:0000259" key="2">
    <source>
        <dbReference type="PROSITE" id="PS50309"/>
    </source>
</evidence>
<feature type="domain" description="Doublecortin" evidence="2">
    <location>
        <begin position="31"/>
        <end position="114"/>
    </location>
</feature>
<evidence type="ECO:0000256" key="1">
    <source>
        <dbReference type="SAM" id="MobiDB-lite"/>
    </source>
</evidence>
<dbReference type="Gene3D" id="1.20.5.190">
    <property type="match status" value="3"/>
</dbReference>
<dbReference type="InterPro" id="IPR027417">
    <property type="entry name" value="P-loop_NTPase"/>
</dbReference>
<dbReference type="PROSITE" id="PS50096">
    <property type="entry name" value="IQ"/>
    <property type="match status" value="6"/>
</dbReference>
<dbReference type="CDD" id="cd23767">
    <property type="entry name" value="IQCD"/>
    <property type="match status" value="2"/>
</dbReference>
<dbReference type="PANTHER" id="PTHR23004:SF11">
    <property type="entry name" value="PROTEIN RPI-1"/>
    <property type="match status" value="1"/>
</dbReference>
<feature type="compositionally biased region" description="Basic and acidic residues" evidence="1">
    <location>
        <begin position="637"/>
        <end position="652"/>
    </location>
</feature>
<accession>A0ABM1VXH8</accession>
<evidence type="ECO:0000313" key="3">
    <source>
        <dbReference type="Proteomes" id="UP000694888"/>
    </source>
</evidence>
<dbReference type="PANTHER" id="PTHR23004">
    <property type="entry name" value="DOUBLECORTIN DOMAIN CONTAINING 2"/>
    <property type="match status" value="1"/>
</dbReference>
<dbReference type="Proteomes" id="UP000694888">
    <property type="component" value="Unplaced"/>
</dbReference>
<dbReference type="Pfam" id="PF03607">
    <property type="entry name" value="DCX"/>
    <property type="match status" value="1"/>
</dbReference>
<feature type="compositionally biased region" description="Basic and acidic residues" evidence="1">
    <location>
        <begin position="552"/>
        <end position="580"/>
    </location>
</feature>
<protein>
    <submittedName>
        <fullName evidence="4">Doublecortin domain-containing protein 2</fullName>
    </submittedName>
</protein>
<feature type="region of interest" description="Disordered" evidence="1">
    <location>
        <begin position="262"/>
        <end position="719"/>
    </location>
</feature>
<feature type="compositionally biased region" description="Basic and acidic residues" evidence="1">
    <location>
        <begin position="340"/>
        <end position="362"/>
    </location>
</feature>
<dbReference type="Pfam" id="PF00612">
    <property type="entry name" value="IQ"/>
    <property type="match status" value="5"/>
</dbReference>
<keyword evidence="3" id="KW-1185">Reference proteome</keyword>
<dbReference type="InterPro" id="IPR003533">
    <property type="entry name" value="Doublecortin_dom"/>
</dbReference>
<feature type="compositionally biased region" description="Basic and acidic residues" evidence="1">
    <location>
        <begin position="311"/>
        <end position="327"/>
    </location>
</feature>
<dbReference type="SUPFAM" id="SSF89837">
    <property type="entry name" value="Doublecortin (DC)"/>
    <property type="match status" value="2"/>
</dbReference>
<dbReference type="InterPro" id="IPR036572">
    <property type="entry name" value="Doublecortin_dom_sf"/>
</dbReference>
<dbReference type="SMART" id="SM00537">
    <property type="entry name" value="DCX"/>
    <property type="match status" value="2"/>
</dbReference>
<dbReference type="PROSITE" id="PS50309">
    <property type="entry name" value="DC"/>
    <property type="match status" value="1"/>
</dbReference>
<dbReference type="SUPFAM" id="SSF52540">
    <property type="entry name" value="P-loop containing nucleoside triphosphate hydrolases"/>
    <property type="match status" value="1"/>
</dbReference>